<feature type="domain" description="Reductase C-terminal" evidence="6">
    <location>
        <begin position="325"/>
        <end position="396"/>
    </location>
</feature>
<dbReference type="Gene3D" id="3.50.50.60">
    <property type="entry name" value="FAD/NAD(P)-binding domain"/>
    <property type="match status" value="2"/>
</dbReference>
<proteinExistence type="predicted"/>
<dbReference type="GO" id="GO:0005737">
    <property type="term" value="C:cytoplasm"/>
    <property type="evidence" value="ECO:0007669"/>
    <property type="project" value="TreeGrafter"/>
</dbReference>
<organism evidence="7 8">
    <name type="scientific">Pseudarthrobacter phenanthrenivorans</name>
    <name type="common">Arthrobacter phenanthrenivorans</name>
    <dbReference type="NCBI Taxonomy" id="361575"/>
    <lineage>
        <taxon>Bacteria</taxon>
        <taxon>Bacillati</taxon>
        <taxon>Actinomycetota</taxon>
        <taxon>Actinomycetes</taxon>
        <taxon>Micrococcales</taxon>
        <taxon>Micrococcaceae</taxon>
        <taxon>Pseudarthrobacter</taxon>
    </lineage>
</organism>
<gene>
    <name evidence="7" type="ORF">D7Z96_20710</name>
</gene>
<evidence type="ECO:0000259" key="6">
    <source>
        <dbReference type="Pfam" id="PF14759"/>
    </source>
</evidence>
<dbReference type="GO" id="GO:0016651">
    <property type="term" value="F:oxidoreductase activity, acting on NAD(P)H"/>
    <property type="evidence" value="ECO:0007669"/>
    <property type="project" value="TreeGrafter"/>
</dbReference>
<evidence type="ECO:0000259" key="5">
    <source>
        <dbReference type="Pfam" id="PF07992"/>
    </source>
</evidence>
<dbReference type="Pfam" id="PF14759">
    <property type="entry name" value="Reductase_C"/>
    <property type="match status" value="1"/>
</dbReference>
<dbReference type="PRINTS" id="PR00368">
    <property type="entry name" value="FADPNR"/>
</dbReference>
<dbReference type="EMBL" id="RBNH01000047">
    <property type="protein sequence ID" value="RKO19278.1"/>
    <property type="molecule type" value="Genomic_DNA"/>
</dbReference>
<dbReference type="PANTHER" id="PTHR43557:SF2">
    <property type="entry name" value="RIESKE DOMAIN-CONTAINING PROTEIN-RELATED"/>
    <property type="match status" value="1"/>
</dbReference>
<keyword evidence="3" id="KW-0274">FAD</keyword>
<feature type="domain" description="FAD/NAD(P)-binding" evidence="5">
    <location>
        <begin position="3"/>
        <end position="302"/>
    </location>
</feature>
<dbReference type="SUPFAM" id="SSF51905">
    <property type="entry name" value="FAD/NAD(P)-binding domain"/>
    <property type="match status" value="2"/>
</dbReference>
<evidence type="ECO:0000256" key="3">
    <source>
        <dbReference type="ARBA" id="ARBA00022827"/>
    </source>
</evidence>
<protein>
    <submittedName>
        <fullName evidence="7">NAD(FAD)-dependent dehydrogenase</fullName>
    </submittedName>
</protein>
<dbReference type="AlphaFoldDB" id="A0A3B0FHX5"/>
<name>A0A3B0FHX5_PSEPS</name>
<dbReference type="SUPFAM" id="SSF55424">
    <property type="entry name" value="FAD/NAD-linked reductases, dimerisation (C-terminal) domain"/>
    <property type="match status" value="1"/>
</dbReference>
<sequence>METIVIVGASLAGTRAAQTLRAEGYDGRIILVGEESEMPYDRPPLSKQFLLGDWAREDIALLTPKEVESLKLEFRLGVRATGLDREHKRLLLGVDGDLSYDGLIITTGARPRSLPGLDPHQEGVHVIRTMGDAQRLAEDLRNGQTLGIIGGGFLGSEVASAARRMGVAVTMLERDPEPMAAILGTRVGRVLADIQRQHGVDVRTESMVRKVVVGSVNGVPSVQVINDDETRLEFDNVLLSIGAAPNTEWLADSDVLIDNGVVCDDKLFVSDSIVTAGDVARINHPLQGFQRRIEHWTNAVQLGEVAAANLLAGRRKARSFRSVPYVWSDQFGSRIEIIGSPRGDDRVELLGSEAKDNKRLFVYFRDGAPSALVGINARSWMLGVRRRITDVAELNLAFVENLEKEISDNQAAA</sequence>
<evidence type="ECO:0000256" key="4">
    <source>
        <dbReference type="ARBA" id="ARBA00023002"/>
    </source>
</evidence>
<dbReference type="PRINTS" id="PR00411">
    <property type="entry name" value="PNDRDTASEI"/>
</dbReference>
<dbReference type="RefSeq" id="WP_013602997.1">
    <property type="nucleotide sequence ID" value="NZ_RBNH01000047.1"/>
</dbReference>
<dbReference type="Proteomes" id="UP000273159">
    <property type="component" value="Unassembled WGS sequence"/>
</dbReference>
<dbReference type="Gene3D" id="3.30.390.30">
    <property type="match status" value="1"/>
</dbReference>
<evidence type="ECO:0000256" key="2">
    <source>
        <dbReference type="ARBA" id="ARBA00022630"/>
    </source>
</evidence>
<dbReference type="InterPro" id="IPR028202">
    <property type="entry name" value="Reductase_C"/>
</dbReference>
<reference evidence="7 8" key="1">
    <citation type="submission" date="2018-10" db="EMBL/GenBank/DDBJ databases">
        <title>Genome-guide identification and characterization of bacteria that degrade polycyclic aromatic hydrocarbons and resist hexavalent chromium simultaneously.</title>
        <authorList>
            <person name="Feng H."/>
        </authorList>
    </citation>
    <scope>NUCLEOTIDE SEQUENCE [LARGE SCALE GENOMIC DNA]</scope>
    <source>
        <strain evidence="7 8">J015</strain>
    </source>
</reference>
<accession>A0A3B0FHX5</accession>
<evidence type="ECO:0000256" key="1">
    <source>
        <dbReference type="ARBA" id="ARBA00001974"/>
    </source>
</evidence>
<reference evidence="8" key="2">
    <citation type="submission" date="2018-10" db="EMBL/GenBank/DDBJ databases">
        <authorList>
            <person name="Wang Y."/>
            <person name="Wang J."/>
            <person name="Yang X."/>
            <person name="Wang Z."/>
            <person name="Huang Y."/>
        </authorList>
    </citation>
    <scope>NUCLEOTIDE SEQUENCE [LARGE SCALE GENOMIC DNA]</scope>
    <source>
        <strain evidence="8">J015</strain>
    </source>
</reference>
<dbReference type="InterPro" id="IPR036188">
    <property type="entry name" value="FAD/NAD-bd_sf"/>
</dbReference>
<comment type="caution">
    <text evidence="7">The sequence shown here is derived from an EMBL/GenBank/DDBJ whole genome shotgun (WGS) entry which is preliminary data.</text>
</comment>
<dbReference type="PANTHER" id="PTHR43557">
    <property type="entry name" value="APOPTOSIS-INDUCING FACTOR 1"/>
    <property type="match status" value="1"/>
</dbReference>
<evidence type="ECO:0000313" key="7">
    <source>
        <dbReference type="EMBL" id="RKO19278.1"/>
    </source>
</evidence>
<evidence type="ECO:0000313" key="8">
    <source>
        <dbReference type="Proteomes" id="UP000273159"/>
    </source>
</evidence>
<dbReference type="OMA" id="DVARWHN"/>
<keyword evidence="4" id="KW-0560">Oxidoreductase</keyword>
<comment type="cofactor">
    <cofactor evidence="1">
        <name>FAD</name>
        <dbReference type="ChEBI" id="CHEBI:57692"/>
    </cofactor>
</comment>
<keyword evidence="2" id="KW-0285">Flavoprotein</keyword>
<dbReference type="InterPro" id="IPR016156">
    <property type="entry name" value="FAD/NAD-linked_Rdtase_dimer_sf"/>
</dbReference>
<dbReference type="InterPro" id="IPR023753">
    <property type="entry name" value="FAD/NAD-binding_dom"/>
</dbReference>
<dbReference type="Pfam" id="PF07992">
    <property type="entry name" value="Pyr_redox_2"/>
    <property type="match status" value="1"/>
</dbReference>
<dbReference type="InterPro" id="IPR050446">
    <property type="entry name" value="FAD-oxidoreductase/Apoptosis"/>
</dbReference>